<feature type="transmembrane region" description="Helical" evidence="5">
    <location>
        <begin position="407"/>
        <end position="432"/>
    </location>
</feature>
<keyword evidence="2 5" id="KW-0812">Transmembrane</keyword>
<evidence type="ECO:0000313" key="7">
    <source>
        <dbReference type="EMBL" id="PRT53322.1"/>
    </source>
</evidence>
<evidence type="ECO:0000256" key="5">
    <source>
        <dbReference type="SAM" id="Phobius"/>
    </source>
</evidence>
<dbReference type="Pfam" id="PF07690">
    <property type="entry name" value="MFS_1"/>
    <property type="match status" value="1"/>
</dbReference>
<dbReference type="STRING" id="45607.A0A2T0FE86"/>
<feature type="transmembrane region" description="Helical" evidence="5">
    <location>
        <begin position="137"/>
        <end position="155"/>
    </location>
</feature>
<dbReference type="AlphaFoldDB" id="A0A2T0FE86"/>
<evidence type="ECO:0000256" key="4">
    <source>
        <dbReference type="ARBA" id="ARBA00023136"/>
    </source>
</evidence>
<dbReference type="EMBL" id="NDIQ01000001">
    <property type="protein sequence ID" value="PRT53322.1"/>
    <property type="molecule type" value="Genomic_DNA"/>
</dbReference>
<dbReference type="InterPro" id="IPR011701">
    <property type="entry name" value="MFS"/>
</dbReference>
<dbReference type="CDD" id="cd17323">
    <property type="entry name" value="MFS_Tpo1_MDR_like"/>
    <property type="match status" value="1"/>
</dbReference>
<dbReference type="GO" id="GO:0005886">
    <property type="term" value="C:plasma membrane"/>
    <property type="evidence" value="ECO:0007669"/>
    <property type="project" value="TreeGrafter"/>
</dbReference>
<dbReference type="RefSeq" id="XP_024663268.1">
    <property type="nucleotide sequence ID" value="XM_024807500.1"/>
</dbReference>
<dbReference type="PANTHER" id="PTHR23502">
    <property type="entry name" value="MAJOR FACILITATOR SUPERFAMILY"/>
    <property type="match status" value="1"/>
</dbReference>
<dbReference type="InterPro" id="IPR036259">
    <property type="entry name" value="MFS_trans_sf"/>
</dbReference>
<feature type="transmembrane region" description="Helical" evidence="5">
    <location>
        <begin position="444"/>
        <end position="466"/>
    </location>
</feature>
<keyword evidence="8" id="KW-1185">Reference proteome</keyword>
<feature type="transmembrane region" description="Helical" evidence="5">
    <location>
        <begin position="380"/>
        <end position="401"/>
    </location>
</feature>
<reference evidence="7 8" key="1">
    <citation type="submission" date="2017-04" db="EMBL/GenBank/DDBJ databases">
        <title>Genome sequencing of [Candida] sorbophila.</title>
        <authorList>
            <person name="Ahn J.O."/>
        </authorList>
    </citation>
    <scope>NUCLEOTIDE SEQUENCE [LARGE SCALE GENOMIC DNA]</scope>
    <source>
        <strain evidence="7 8">DS02</strain>
    </source>
</reference>
<feature type="transmembrane region" description="Helical" evidence="5">
    <location>
        <begin position="72"/>
        <end position="92"/>
    </location>
</feature>
<keyword evidence="3 5" id="KW-1133">Transmembrane helix</keyword>
<sequence length="511" mass="56062">MVIEKAVVQGDTVVDSQKCEFIRVTAAEAPSPSSRSLAEGTILYSDDLVMLVPGHPDYPLTWSTRKKVCHTMGFGIAAFGALFSGAVLTPSIPAMMDEFKVPHIVAVLAMSIYFIGSCLGPMIFAPVSEVYGRKKGVFVPYLLSAMLMCVVANLNNMPAVVVFRFLSGIFAAAPIVSSGGALADIWPAHQRAPAMALYSMCIIFGSSGSPIFGALLANTGSYGWRWASWLSGLLGITISMFNLIFLSETYLPTITCGHARHYRLLTRKWSLHSSHDELRLDLKELIEVHLARPFKLFLTPVVLLISLYASFVYGALFIVISSVGGLFHRTYDMSTKVSYLPLIANLVGFSAGCLLNVLSARRYVRLQEKLGRPPEPEERLITMMYVGWVMPAGTFLFAWTMNRNIHWMVPAIGVFFNGLGLACIFQGCLVYTVDAFTKYAASSIAANAFLRNVFAGVFPLFARIMFDKLGAGWGGSIIGCIGVVMLPIPWIFFHYGARLRRITPFKDSMGL</sequence>
<accession>A0A2T0FE86</accession>
<evidence type="ECO:0000256" key="1">
    <source>
        <dbReference type="ARBA" id="ARBA00004141"/>
    </source>
</evidence>
<dbReference type="PROSITE" id="PS50850">
    <property type="entry name" value="MFS"/>
    <property type="match status" value="1"/>
</dbReference>
<keyword evidence="4 5" id="KW-0472">Membrane</keyword>
<dbReference type="Gene3D" id="1.20.1250.20">
    <property type="entry name" value="MFS general substrate transporter like domains"/>
    <property type="match status" value="1"/>
</dbReference>
<name>A0A2T0FE86_9ASCO</name>
<evidence type="ECO:0000313" key="8">
    <source>
        <dbReference type="Proteomes" id="UP000238350"/>
    </source>
</evidence>
<dbReference type="GO" id="GO:0022857">
    <property type="term" value="F:transmembrane transporter activity"/>
    <property type="evidence" value="ECO:0007669"/>
    <property type="project" value="InterPro"/>
</dbReference>
<comment type="caution">
    <text evidence="7">The sequence shown here is derived from an EMBL/GenBank/DDBJ whole genome shotgun (WGS) entry which is preliminary data.</text>
</comment>
<evidence type="ECO:0000256" key="2">
    <source>
        <dbReference type="ARBA" id="ARBA00022692"/>
    </source>
</evidence>
<evidence type="ECO:0000259" key="6">
    <source>
        <dbReference type="PROSITE" id="PS50850"/>
    </source>
</evidence>
<feature type="domain" description="Major facilitator superfamily (MFS) profile" evidence="6">
    <location>
        <begin position="70"/>
        <end position="499"/>
    </location>
</feature>
<dbReference type="SUPFAM" id="SSF103473">
    <property type="entry name" value="MFS general substrate transporter"/>
    <property type="match status" value="1"/>
</dbReference>
<feature type="transmembrane region" description="Helical" evidence="5">
    <location>
        <begin position="195"/>
        <end position="217"/>
    </location>
</feature>
<feature type="transmembrane region" description="Helical" evidence="5">
    <location>
        <begin position="161"/>
        <end position="183"/>
    </location>
</feature>
<feature type="transmembrane region" description="Helical" evidence="5">
    <location>
        <begin position="339"/>
        <end position="359"/>
    </location>
</feature>
<organism evidence="7 8">
    <name type="scientific">Wickerhamiella sorbophila</name>
    <dbReference type="NCBI Taxonomy" id="45607"/>
    <lineage>
        <taxon>Eukaryota</taxon>
        <taxon>Fungi</taxon>
        <taxon>Dikarya</taxon>
        <taxon>Ascomycota</taxon>
        <taxon>Saccharomycotina</taxon>
        <taxon>Dipodascomycetes</taxon>
        <taxon>Dipodascales</taxon>
        <taxon>Trichomonascaceae</taxon>
        <taxon>Wickerhamiella</taxon>
    </lineage>
</organism>
<feature type="transmembrane region" description="Helical" evidence="5">
    <location>
        <begin position="223"/>
        <end position="245"/>
    </location>
</feature>
<dbReference type="PANTHER" id="PTHR23502:SF190">
    <property type="entry name" value="YALI0F08063P"/>
    <property type="match status" value="1"/>
</dbReference>
<dbReference type="Proteomes" id="UP000238350">
    <property type="component" value="Unassembled WGS sequence"/>
</dbReference>
<comment type="subcellular location">
    <subcellularLocation>
        <location evidence="1">Membrane</location>
        <topology evidence="1">Multi-pass membrane protein</topology>
    </subcellularLocation>
</comment>
<dbReference type="OrthoDB" id="9986881at2759"/>
<feature type="transmembrane region" description="Helical" evidence="5">
    <location>
        <begin position="301"/>
        <end position="327"/>
    </location>
</feature>
<feature type="transmembrane region" description="Helical" evidence="5">
    <location>
        <begin position="472"/>
        <end position="493"/>
    </location>
</feature>
<dbReference type="GeneID" id="36514691"/>
<feature type="transmembrane region" description="Helical" evidence="5">
    <location>
        <begin position="104"/>
        <end position="125"/>
    </location>
</feature>
<gene>
    <name evidence="7" type="ORF">B9G98_00942</name>
</gene>
<dbReference type="InterPro" id="IPR020846">
    <property type="entry name" value="MFS_dom"/>
</dbReference>
<evidence type="ECO:0000256" key="3">
    <source>
        <dbReference type="ARBA" id="ARBA00022989"/>
    </source>
</evidence>
<protein>
    <recommendedName>
        <fullName evidence="6">Major facilitator superfamily (MFS) profile domain-containing protein</fullName>
    </recommendedName>
</protein>
<proteinExistence type="predicted"/>